<accession>W9R8V7</accession>
<name>W9R8V7_9ROSA</name>
<evidence type="ECO:0000313" key="4">
    <source>
        <dbReference type="Proteomes" id="UP000030645"/>
    </source>
</evidence>
<dbReference type="PRINTS" id="PR00439">
    <property type="entry name" value="11SGLOBULIN"/>
</dbReference>
<keyword evidence="2" id="KW-0708">Seed storage protein</keyword>
<keyword evidence="4" id="KW-1185">Reference proteome</keyword>
<gene>
    <name evidence="3" type="ORF">L484_002658</name>
</gene>
<protein>
    <submittedName>
        <fullName evidence="3">Legumin A</fullName>
    </submittedName>
</protein>
<dbReference type="AlphaFoldDB" id="W9R8V7"/>
<dbReference type="EMBL" id="KE344481">
    <property type="protein sequence ID" value="EXB63053.1"/>
    <property type="molecule type" value="Genomic_DNA"/>
</dbReference>
<reference evidence="4" key="1">
    <citation type="submission" date="2013-01" db="EMBL/GenBank/DDBJ databases">
        <title>Draft Genome Sequence of a Mulberry Tree, Morus notabilis C.K. Schneid.</title>
        <authorList>
            <person name="He N."/>
            <person name="Zhao S."/>
        </authorList>
    </citation>
    <scope>NUCLEOTIDE SEQUENCE</scope>
</reference>
<dbReference type="GO" id="GO:0045735">
    <property type="term" value="F:nutrient reservoir activity"/>
    <property type="evidence" value="ECO:0007669"/>
    <property type="project" value="UniProtKB-KW"/>
</dbReference>
<organism evidence="3 4">
    <name type="scientific">Morus notabilis</name>
    <dbReference type="NCBI Taxonomy" id="981085"/>
    <lineage>
        <taxon>Eukaryota</taxon>
        <taxon>Viridiplantae</taxon>
        <taxon>Streptophyta</taxon>
        <taxon>Embryophyta</taxon>
        <taxon>Tracheophyta</taxon>
        <taxon>Spermatophyta</taxon>
        <taxon>Magnoliopsida</taxon>
        <taxon>eudicotyledons</taxon>
        <taxon>Gunneridae</taxon>
        <taxon>Pentapetalae</taxon>
        <taxon>rosids</taxon>
        <taxon>fabids</taxon>
        <taxon>Rosales</taxon>
        <taxon>Moraceae</taxon>
        <taxon>Moreae</taxon>
        <taxon>Morus</taxon>
    </lineage>
</organism>
<keyword evidence="1" id="KW-0758">Storage protein</keyword>
<dbReference type="InterPro" id="IPR011051">
    <property type="entry name" value="RmlC_Cupin_sf"/>
</dbReference>
<dbReference type="InterPro" id="IPR006044">
    <property type="entry name" value="11S_seedstore_pln"/>
</dbReference>
<evidence type="ECO:0000256" key="1">
    <source>
        <dbReference type="ARBA" id="ARBA00022761"/>
    </source>
</evidence>
<dbReference type="Proteomes" id="UP000030645">
    <property type="component" value="Unassembled WGS sequence"/>
</dbReference>
<evidence type="ECO:0000256" key="2">
    <source>
        <dbReference type="ARBA" id="ARBA00023129"/>
    </source>
</evidence>
<evidence type="ECO:0000313" key="3">
    <source>
        <dbReference type="EMBL" id="EXB63053.1"/>
    </source>
</evidence>
<dbReference type="STRING" id="981085.W9R8V7"/>
<dbReference type="Gene3D" id="2.60.120.10">
    <property type="entry name" value="Jelly Rolls"/>
    <property type="match status" value="1"/>
</dbReference>
<proteinExistence type="predicted"/>
<dbReference type="InterPro" id="IPR014710">
    <property type="entry name" value="RmlC-like_jellyroll"/>
</dbReference>
<dbReference type="SUPFAM" id="SSF51182">
    <property type="entry name" value="RmlC-like cupins"/>
    <property type="match status" value="1"/>
</dbReference>
<sequence>MCLRDYGNDLKETFCSMRLKENIDDPSRADIFTPQAGRINTVNSFNMLILRHLRLSAERGVLYNGLAEKSSFPTTSRTRITNPSATNRSRIPNDIELCSF</sequence>